<dbReference type="Pfam" id="PF26427">
    <property type="entry name" value="HR_L37"/>
    <property type="match status" value="1"/>
</dbReference>
<feature type="compositionally biased region" description="Gly residues" evidence="1">
    <location>
        <begin position="10"/>
        <end position="23"/>
    </location>
</feature>
<comment type="caution">
    <text evidence="2">The sequence shown here is derived from an EMBL/GenBank/DDBJ whole genome shotgun (WGS) entry which is preliminary data.</text>
</comment>
<name>A0ABP3IK32_9ACTN</name>
<evidence type="ECO:0000313" key="2">
    <source>
        <dbReference type="EMBL" id="GAA0407544.1"/>
    </source>
</evidence>
<organism evidence="2 3">
    <name type="scientific">Streptomyces luteireticuli</name>
    <dbReference type="NCBI Taxonomy" id="173858"/>
    <lineage>
        <taxon>Bacteria</taxon>
        <taxon>Bacillati</taxon>
        <taxon>Actinomycetota</taxon>
        <taxon>Actinomycetes</taxon>
        <taxon>Kitasatosporales</taxon>
        <taxon>Streptomycetaceae</taxon>
        <taxon>Streptomyces</taxon>
    </lineage>
</organism>
<dbReference type="Proteomes" id="UP001500879">
    <property type="component" value="Unassembled WGS sequence"/>
</dbReference>
<dbReference type="InterPro" id="IPR058090">
    <property type="entry name" value="bL37_actino"/>
</dbReference>
<proteinExistence type="predicted"/>
<sequence length="94" mass="10128">MPPLGEPAGRFGGPGGEAPGGAQGRSPAHPRAAARTRVAKGRSPCGNGERAGQGQTHPLDNPPHPRYDTPMSKRTRKRKWRLRKNRANHGRRPA</sequence>
<dbReference type="EMBL" id="BAAABX010000034">
    <property type="protein sequence ID" value="GAA0407544.1"/>
    <property type="molecule type" value="Genomic_DNA"/>
</dbReference>
<reference evidence="3" key="1">
    <citation type="journal article" date="2019" name="Int. J. Syst. Evol. Microbiol.">
        <title>The Global Catalogue of Microorganisms (GCM) 10K type strain sequencing project: providing services to taxonomists for standard genome sequencing and annotation.</title>
        <authorList>
            <consortium name="The Broad Institute Genomics Platform"/>
            <consortium name="The Broad Institute Genome Sequencing Center for Infectious Disease"/>
            <person name="Wu L."/>
            <person name="Ma J."/>
        </authorList>
    </citation>
    <scope>NUCLEOTIDE SEQUENCE [LARGE SCALE GENOMIC DNA]</scope>
    <source>
        <strain evidence="3">JCM 4788</strain>
    </source>
</reference>
<feature type="compositionally biased region" description="Basic residues" evidence="1">
    <location>
        <begin position="73"/>
        <end position="94"/>
    </location>
</feature>
<keyword evidence="3" id="KW-1185">Reference proteome</keyword>
<evidence type="ECO:0000256" key="1">
    <source>
        <dbReference type="SAM" id="MobiDB-lite"/>
    </source>
</evidence>
<protein>
    <submittedName>
        <fullName evidence="2">Uncharacterized protein</fullName>
    </submittedName>
</protein>
<gene>
    <name evidence="2" type="ORF">GCM10010357_30610</name>
</gene>
<evidence type="ECO:0000313" key="3">
    <source>
        <dbReference type="Proteomes" id="UP001500879"/>
    </source>
</evidence>
<feature type="region of interest" description="Disordered" evidence="1">
    <location>
        <begin position="1"/>
        <end position="94"/>
    </location>
</feature>
<accession>A0ABP3IK32</accession>